<organism evidence="2 3">
    <name type="scientific">Tripterygium wilfordii</name>
    <name type="common">Thunder God vine</name>
    <dbReference type="NCBI Taxonomy" id="458696"/>
    <lineage>
        <taxon>Eukaryota</taxon>
        <taxon>Viridiplantae</taxon>
        <taxon>Streptophyta</taxon>
        <taxon>Embryophyta</taxon>
        <taxon>Tracheophyta</taxon>
        <taxon>Spermatophyta</taxon>
        <taxon>Magnoliopsida</taxon>
        <taxon>eudicotyledons</taxon>
        <taxon>Gunneridae</taxon>
        <taxon>Pentapetalae</taxon>
        <taxon>rosids</taxon>
        <taxon>fabids</taxon>
        <taxon>Celastrales</taxon>
        <taxon>Celastraceae</taxon>
        <taxon>Tripterygium</taxon>
    </lineage>
</organism>
<feature type="compositionally biased region" description="Polar residues" evidence="1">
    <location>
        <begin position="172"/>
        <end position="184"/>
    </location>
</feature>
<feature type="compositionally biased region" description="Basic residues" evidence="1">
    <location>
        <begin position="35"/>
        <end position="48"/>
    </location>
</feature>
<dbReference type="OrthoDB" id="1931548at2759"/>
<dbReference type="PANTHER" id="PTHR33356:SF13">
    <property type="entry name" value="DUF4005 DOMAIN-CONTAINING PROTEIN"/>
    <property type="match status" value="1"/>
</dbReference>
<dbReference type="Proteomes" id="UP000593562">
    <property type="component" value="Unassembled WGS sequence"/>
</dbReference>
<keyword evidence="3" id="KW-1185">Reference proteome</keyword>
<accession>A0A7J7CF94</accession>
<evidence type="ECO:0000313" key="3">
    <source>
        <dbReference type="Proteomes" id="UP000593562"/>
    </source>
</evidence>
<dbReference type="EMBL" id="JAAARO010000017">
    <property type="protein sequence ID" value="KAF5732762.1"/>
    <property type="molecule type" value="Genomic_DNA"/>
</dbReference>
<evidence type="ECO:0000256" key="1">
    <source>
        <dbReference type="SAM" id="MobiDB-lite"/>
    </source>
</evidence>
<gene>
    <name evidence="2" type="ORF">HS088_TW17G00292</name>
</gene>
<feature type="compositionally biased region" description="Basic and acidic residues" evidence="1">
    <location>
        <begin position="151"/>
        <end position="171"/>
    </location>
</feature>
<proteinExistence type="predicted"/>
<evidence type="ECO:0000313" key="2">
    <source>
        <dbReference type="EMBL" id="KAF5732762.1"/>
    </source>
</evidence>
<feature type="region of interest" description="Disordered" evidence="1">
    <location>
        <begin position="137"/>
        <end position="194"/>
    </location>
</feature>
<feature type="region of interest" description="Disordered" evidence="1">
    <location>
        <begin position="1"/>
        <end position="84"/>
    </location>
</feature>
<dbReference type="PANTHER" id="PTHR33356">
    <property type="entry name" value="TIP41-LIKE PROTEIN"/>
    <property type="match status" value="1"/>
</dbReference>
<comment type="caution">
    <text evidence="2">The sequence shown here is derived from an EMBL/GenBank/DDBJ whole genome shotgun (WGS) entry which is preliminary data.</text>
</comment>
<dbReference type="InParanoid" id="A0A7J7CF94"/>
<sequence length="194" mass="21440">MAAANKGNVGLQERLSRRPSHVPNVETISGDAKVVKNRRHQQGHRRGHSNLPVERPQSQNSKGSQRGHQRPKIPNYPPPRGSGMQAVFLDTWQKSPGTGVFFPHNGNKFGPGMKSGSHVALIPFRVIEALKKNGHTLGPKIANHQDNNNNAKDRDGDGDAMKSNEGNEKSTQRCSLSQNENTSPELFLPKEWTY</sequence>
<dbReference type="AlphaFoldDB" id="A0A7J7CF94"/>
<protein>
    <submittedName>
        <fullName evidence="2">Uncharacterized protein</fullName>
    </submittedName>
</protein>
<reference evidence="2 3" key="1">
    <citation type="journal article" date="2020" name="Nat. Commun.">
        <title>Genome of Tripterygium wilfordii and identification of cytochrome P450 involved in triptolide biosynthesis.</title>
        <authorList>
            <person name="Tu L."/>
            <person name="Su P."/>
            <person name="Zhang Z."/>
            <person name="Gao L."/>
            <person name="Wang J."/>
            <person name="Hu T."/>
            <person name="Zhou J."/>
            <person name="Zhang Y."/>
            <person name="Zhao Y."/>
            <person name="Liu Y."/>
            <person name="Song Y."/>
            <person name="Tong Y."/>
            <person name="Lu Y."/>
            <person name="Yang J."/>
            <person name="Xu C."/>
            <person name="Jia M."/>
            <person name="Peters R.J."/>
            <person name="Huang L."/>
            <person name="Gao W."/>
        </authorList>
    </citation>
    <scope>NUCLEOTIDE SEQUENCE [LARGE SCALE GENOMIC DNA]</scope>
    <source>
        <strain evidence="3">cv. XIE 37</strain>
        <tissue evidence="2">Leaf</tissue>
    </source>
</reference>
<name>A0A7J7CF94_TRIWF</name>